<proteinExistence type="predicted"/>
<dbReference type="EMBL" id="CP015350">
    <property type="protein sequence ID" value="ANS49313.1"/>
    <property type="molecule type" value="Genomic_DNA"/>
</dbReference>
<accession>A0A9W3SD60</accession>
<reference evidence="1 2" key="1">
    <citation type="submission" date="2016-04" db="EMBL/GenBank/DDBJ databases">
        <title>High quality genome of the nematocidal Bacillus thuringiensis MYBT18246.</title>
        <authorList>
            <person name="Hollensteiner J."/>
            <person name="Poehlein A."/>
            <person name="Sproeer C."/>
            <person name="Bunk B."/>
            <person name="Rosenstiel P."/>
            <person name="Schulenburg H."/>
            <person name="Liesegang H."/>
        </authorList>
    </citation>
    <scope>NUCLEOTIDE SEQUENCE [LARGE SCALE GENOMIC DNA]</scope>
    <source>
        <strain evidence="1 2">MYBT18246</strain>
    </source>
</reference>
<gene>
    <name evidence="1" type="ORF">BT246_39670</name>
</gene>
<name>A0A9W3SD60_BACTU</name>
<dbReference type="AlphaFoldDB" id="A0A9W3SD60"/>
<sequence>MKKIILAAFTMLILSNGILVFDNYNEVKLSAQQKKMEQETRPGG</sequence>
<protein>
    <submittedName>
        <fullName evidence="1">Uncharacterized protein</fullName>
    </submittedName>
</protein>
<dbReference type="Proteomes" id="UP000092743">
    <property type="component" value="Chromosome"/>
</dbReference>
<organism evidence="1 2">
    <name type="scientific">Bacillus thuringiensis</name>
    <dbReference type="NCBI Taxonomy" id="1428"/>
    <lineage>
        <taxon>Bacteria</taxon>
        <taxon>Bacillati</taxon>
        <taxon>Bacillota</taxon>
        <taxon>Bacilli</taxon>
        <taxon>Bacillales</taxon>
        <taxon>Bacillaceae</taxon>
        <taxon>Bacillus</taxon>
        <taxon>Bacillus cereus group</taxon>
    </lineage>
</organism>
<evidence type="ECO:0000313" key="1">
    <source>
        <dbReference type="EMBL" id="ANS49313.1"/>
    </source>
</evidence>
<evidence type="ECO:0000313" key="2">
    <source>
        <dbReference type="Proteomes" id="UP000092743"/>
    </source>
</evidence>